<reference evidence="2 3" key="1">
    <citation type="submission" date="2016-10" db="EMBL/GenBank/DDBJ databases">
        <title>Genome sequence of the ascomycete fungus Penicillium subrubescens.</title>
        <authorList>
            <person name="De Vries R.P."/>
            <person name="Peng M."/>
            <person name="Dilokpimol A."/>
            <person name="Hilden K."/>
            <person name="Makela M.R."/>
            <person name="Grigoriev I."/>
            <person name="Riley R."/>
            <person name="Granchi Z."/>
        </authorList>
    </citation>
    <scope>NUCLEOTIDE SEQUENCE [LARGE SCALE GENOMIC DNA]</scope>
    <source>
        <strain evidence="2 3">CBS 132785</strain>
    </source>
</reference>
<dbReference type="EMBL" id="MNBE01000474">
    <property type="protein sequence ID" value="OKP09700.1"/>
    <property type="molecule type" value="Genomic_DNA"/>
</dbReference>
<gene>
    <name evidence="2" type="ORF">PENSUB_4971</name>
</gene>
<proteinExistence type="predicted"/>
<feature type="compositionally biased region" description="Polar residues" evidence="1">
    <location>
        <begin position="977"/>
        <end position="989"/>
    </location>
</feature>
<name>A0A1Q5UB58_9EURO</name>
<feature type="compositionally biased region" description="Basic and acidic residues" evidence="1">
    <location>
        <begin position="821"/>
        <end position="834"/>
    </location>
</feature>
<evidence type="ECO:0000256" key="1">
    <source>
        <dbReference type="SAM" id="MobiDB-lite"/>
    </source>
</evidence>
<evidence type="ECO:0000313" key="2">
    <source>
        <dbReference type="EMBL" id="OKP09700.1"/>
    </source>
</evidence>
<dbReference type="Proteomes" id="UP000186955">
    <property type="component" value="Unassembled WGS sequence"/>
</dbReference>
<keyword evidence="3" id="KW-1185">Reference proteome</keyword>
<feature type="compositionally biased region" description="Low complexity" evidence="1">
    <location>
        <begin position="21"/>
        <end position="30"/>
    </location>
</feature>
<feature type="compositionally biased region" description="Low complexity" evidence="1">
    <location>
        <begin position="156"/>
        <end position="174"/>
    </location>
</feature>
<feature type="region of interest" description="Disordered" evidence="1">
    <location>
        <begin position="1"/>
        <end position="270"/>
    </location>
</feature>
<feature type="compositionally biased region" description="Polar residues" evidence="1">
    <location>
        <begin position="55"/>
        <end position="107"/>
    </location>
</feature>
<comment type="caution">
    <text evidence="2">The sequence shown here is derived from an EMBL/GenBank/DDBJ whole genome shotgun (WGS) entry which is preliminary data.</text>
</comment>
<feature type="compositionally biased region" description="Low complexity" evidence="1">
    <location>
        <begin position="1272"/>
        <end position="1286"/>
    </location>
</feature>
<feature type="region of interest" description="Disordered" evidence="1">
    <location>
        <begin position="557"/>
        <end position="618"/>
    </location>
</feature>
<feature type="region of interest" description="Disordered" evidence="1">
    <location>
        <begin position="649"/>
        <end position="682"/>
    </location>
</feature>
<feature type="compositionally biased region" description="Polar residues" evidence="1">
    <location>
        <begin position="737"/>
        <end position="749"/>
    </location>
</feature>
<feature type="compositionally biased region" description="Polar residues" evidence="1">
    <location>
        <begin position="219"/>
        <end position="230"/>
    </location>
</feature>
<feature type="region of interest" description="Disordered" evidence="1">
    <location>
        <begin position="294"/>
        <end position="499"/>
    </location>
</feature>
<feature type="compositionally biased region" description="Polar residues" evidence="1">
    <location>
        <begin position="405"/>
        <end position="420"/>
    </location>
</feature>
<feature type="region of interest" description="Disordered" evidence="1">
    <location>
        <begin position="697"/>
        <end position="1347"/>
    </location>
</feature>
<feature type="region of interest" description="Disordered" evidence="1">
    <location>
        <begin position="514"/>
        <end position="538"/>
    </location>
</feature>
<accession>A0A1Q5UB58</accession>
<sequence length="1378" mass="146587">MFNRRKRSRSSSHRQPLSGPASQSAQSAASHAFLKSQPSSNSLSSAAAAAALRNLTPTPTPVENVQTKRMVQRRVSTQSPTNLPTGRRSASVNGPLRRSNSSSSMTARTFREPSPHRPSTSSGPGDRRHSPIDVPPLPSLPTKFVPQNGSGRRAVSMEPSMRSPPASPRRSGAPTGVDRGQPGSPTHNRIASLGTVPENDRPSSRNSINFSYPMGSRPISPTSPVENRTMTLDPASVRESPDEGSAARQTVPERSGNTKSRVSAAGNAEENPALKAAGIAAGTALAAATLSLQKNSPRADTGHAKAERVEQGTQATGSREQRIDRSVPLVDSGSGSEQPSSRAGLERWPSTVHEETEPKEEVDASVSTTQHPGRRWASASPAVDHREVVSTPQPSPQPSPKASRDTTPQQDHLHQSSSPGRSARFAKWLSVTAAGDQVHEPPPRSISPIKSALKHPRGNSLSPDRKVSIGGRVVQPPSEISDGTSVASDEGSRLGVKKRPVKVSFDDDAEVVGVAASPPTSPEEYVPESPPNKGKSRMSWLGVGKKRVSPLDYVTGDHDFDEVMRPRPALPSFGSVRGNRDGGHPAPAIPEFSDNESTSSSDNDIVSPGLSFSNDHALGGMLPMVQQKEPTQPNAVTTLEQLSVTGASSLYQQQPKPEPEHEHELDGVALGNITEQPPSSSVNAHADLLVPAIAIEPATPPVDSDQPIFGQRSSLECRIPGGYPPSSSDRNLKGAATTGSTDTTKSQPIATAVPHLDDVDTEGESGDSVYSDAAEDIDGDGFGSINAIVDSGPIPRSTGSPSQSRDATPKAADRITAIDNHSQDVTDQAREDPRSITPTQDSVNLEISESPITPSSNRGFESAYPPLPLKSKLRASSDHDGTGQTAVNKQRRPLSLAIGGDSHLRDPHTLSTDAKGKNRPVSLGAPFQMKKPNGTSPGIPESLGRTMSNGSDSSSSFKRSSHSTRSDGPFSMRRTMRGSSTQPQQSSFSGRADSPEDHRPLSSGSGAGTLRKTLRSPGAGNERYSFFSTNNKAPRAKFTKAPPKSMRGSRFVDSDGEGNEAPAQGFRSRFADSSDEDEPGSNTMRPVRGIPRRQGIHDGDSTDLDDSSEEERRQAAAVSARQSNLVPPGSRDKNSPNMSGFAAVAKQRGMTQRELEEFIMQPPRGRKPGLLTRLGLKKSKNPDHRIRKADVESPSRRDTPLERSRLEREQLRGEPFTNGVNEDRVVTTVSADPPEPTSPRKLGRRLSKRNTTGGEHWPLRTEPRNETPEPIPSHSQSLPSSPLQTSKAGPPAANAERNGSITANGGEGAGAISTIKEEPELPQAGQAGQAGLDINDARSDITNTTAEEPGLSARDVVIAGSGRKKRFPLLRKAFGLRK</sequence>
<feature type="compositionally biased region" description="Polar residues" evidence="1">
    <location>
        <begin position="797"/>
        <end position="806"/>
    </location>
</feature>
<feature type="compositionally biased region" description="Basic and acidic residues" evidence="1">
    <location>
        <begin position="352"/>
        <end position="362"/>
    </location>
</feature>
<feature type="compositionally biased region" description="Basic and acidic residues" evidence="1">
    <location>
        <begin position="300"/>
        <end position="310"/>
    </location>
</feature>
<feature type="compositionally biased region" description="Basic residues" evidence="1">
    <location>
        <begin position="1"/>
        <end position="12"/>
    </location>
</feature>
<protein>
    <submittedName>
        <fullName evidence="2">Uncharacterized protein</fullName>
    </submittedName>
</protein>
<feature type="compositionally biased region" description="Polar residues" evidence="1">
    <location>
        <begin position="673"/>
        <end position="682"/>
    </location>
</feature>
<evidence type="ECO:0000313" key="3">
    <source>
        <dbReference type="Proteomes" id="UP000186955"/>
    </source>
</evidence>
<feature type="compositionally biased region" description="Polar residues" evidence="1">
    <location>
        <begin position="836"/>
        <end position="859"/>
    </location>
</feature>
<feature type="compositionally biased region" description="Low complexity" evidence="1">
    <location>
        <begin position="39"/>
        <end position="52"/>
    </location>
</feature>
<feature type="compositionally biased region" description="Basic and acidic residues" evidence="1">
    <location>
        <begin position="1180"/>
        <end position="1212"/>
    </location>
</feature>
<feature type="compositionally biased region" description="Low complexity" evidence="1">
    <location>
        <begin position="948"/>
        <end position="958"/>
    </location>
</feature>
<organism evidence="2 3">
    <name type="scientific">Penicillium subrubescens</name>
    <dbReference type="NCBI Taxonomy" id="1316194"/>
    <lineage>
        <taxon>Eukaryota</taxon>
        <taxon>Fungi</taxon>
        <taxon>Dikarya</taxon>
        <taxon>Ascomycota</taxon>
        <taxon>Pezizomycotina</taxon>
        <taxon>Eurotiomycetes</taxon>
        <taxon>Eurotiomycetidae</taxon>
        <taxon>Eurotiales</taxon>
        <taxon>Aspergillaceae</taxon>
        <taxon>Penicillium</taxon>
    </lineage>
</organism>
<feature type="compositionally biased region" description="Low complexity" evidence="1">
    <location>
        <begin position="595"/>
        <end position="604"/>
    </location>
</feature>
<feature type="compositionally biased region" description="Basic and acidic residues" evidence="1">
    <location>
        <begin position="657"/>
        <end position="666"/>
    </location>
</feature>
<feature type="compositionally biased region" description="Basic and acidic residues" evidence="1">
    <location>
        <begin position="1257"/>
        <end position="1267"/>
    </location>
</feature>